<organism evidence="5 6">
    <name type="scientific">Georgenia wutianyii</name>
    <dbReference type="NCBI Taxonomy" id="2585135"/>
    <lineage>
        <taxon>Bacteria</taxon>
        <taxon>Bacillati</taxon>
        <taxon>Actinomycetota</taxon>
        <taxon>Actinomycetes</taxon>
        <taxon>Micrococcales</taxon>
        <taxon>Bogoriellaceae</taxon>
        <taxon>Georgenia</taxon>
    </lineage>
</organism>
<keyword evidence="3 4" id="KW-0732">Signal</keyword>
<keyword evidence="6" id="KW-1185">Reference proteome</keyword>
<dbReference type="RefSeq" id="WP_139947537.1">
    <property type="nucleotide sequence ID" value="NZ_CP040899.1"/>
</dbReference>
<dbReference type="Gene3D" id="3.40.190.10">
    <property type="entry name" value="Periplasmic binding protein-like II"/>
    <property type="match status" value="2"/>
</dbReference>
<dbReference type="PROSITE" id="PS51257">
    <property type="entry name" value="PROKAR_LIPOPROTEIN"/>
    <property type="match status" value="1"/>
</dbReference>
<evidence type="ECO:0000313" key="6">
    <source>
        <dbReference type="Proteomes" id="UP000313948"/>
    </source>
</evidence>
<dbReference type="Pfam" id="PF13531">
    <property type="entry name" value="SBP_bac_11"/>
    <property type="match status" value="1"/>
</dbReference>
<dbReference type="InterPro" id="IPR005950">
    <property type="entry name" value="ModA"/>
</dbReference>
<dbReference type="PANTHER" id="PTHR30632">
    <property type="entry name" value="MOLYBDATE-BINDING PERIPLASMIC PROTEIN"/>
    <property type="match status" value="1"/>
</dbReference>
<evidence type="ECO:0000256" key="1">
    <source>
        <dbReference type="ARBA" id="ARBA00009175"/>
    </source>
</evidence>
<gene>
    <name evidence="5" type="primary">modA</name>
    <name evidence="5" type="ORF">FE251_01625</name>
</gene>
<protein>
    <submittedName>
        <fullName evidence="5">Molybdate ABC transporter substrate-binding protein</fullName>
    </submittedName>
</protein>
<proteinExistence type="inferred from homology"/>
<dbReference type="PIRSF" id="PIRSF004846">
    <property type="entry name" value="ModA"/>
    <property type="match status" value="1"/>
</dbReference>
<dbReference type="PANTHER" id="PTHR30632:SF0">
    <property type="entry name" value="SULFATE-BINDING PROTEIN"/>
    <property type="match status" value="1"/>
</dbReference>
<dbReference type="InterPro" id="IPR050682">
    <property type="entry name" value="ModA/WtpA"/>
</dbReference>
<dbReference type="NCBIfam" id="TIGR01256">
    <property type="entry name" value="modA"/>
    <property type="match status" value="1"/>
</dbReference>
<dbReference type="SUPFAM" id="SSF53850">
    <property type="entry name" value="Periplasmic binding protein-like II"/>
    <property type="match status" value="1"/>
</dbReference>
<comment type="similarity">
    <text evidence="1">Belongs to the bacterial solute-binding protein ModA family.</text>
</comment>
<dbReference type="EMBL" id="CP040899">
    <property type="protein sequence ID" value="QDB78216.1"/>
    <property type="molecule type" value="Genomic_DNA"/>
</dbReference>
<feature type="chain" id="PRO_5047466529" evidence="4">
    <location>
        <begin position="22"/>
        <end position="257"/>
    </location>
</feature>
<keyword evidence="2" id="KW-0479">Metal-binding</keyword>
<evidence type="ECO:0000313" key="5">
    <source>
        <dbReference type="EMBL" id="QDB78216.1"/>
    </source>
</evidence>
<sequence>MSRPRALAAATLAVLALGACGATDGGAEQATTPSGELTVYAAASLRTVYEELGELFTAEHPGTEVTFSFAGSADLVAQLDAGAPADVLATADEATMARAVEDGTVAGQPQVVAENALTLVVPAGNPGGVTGLDAAGLAGADLVVCAPQVPCGAAAQALAADLGLTLTPVSEENSVTDVLGKVTSGQAEAGLVYSTDAVVAGDAVEVVPVEGAEEVVNRYPVAVTTGTDQEALAQAWIDLVSGPVGQEVLAAAGFGTP</sequence>
<dbReference type="Proteomes" id="UP000313948">
    <property type="component" value="Chromosome"/>
</dbReference>
<reference evidence="5 6" key="1">
    <citation type="submission" date="2019-05" db="EMBL/GenBank/DDBJ databases">
        <title>Georgenia *** sp. nov., and Georgenia *** sp. nov., isolated from the intestinal contents of plateau pika (Ochotona curzoniae) in the Qinghai-Tibet plateau of China.</title>
        <authorList>
            <person name="Tian Z."/>
        </authorList>
    </citation>
    <scope>NUCLEOTIDE SEQUENCE [LARGE SCALE GENOMIC DNA]</scope>
    <source>
        <strain evidence="5 6">Z294</strain>
    </source>
</reference>
<evidence type="ECO:0000256" key="3">
    <source>
        <dbReference type="ARBA" id="ARBA00022729"/>
    </source>
</evidence>
<accession>A0ABX5VKE1</accession>
<evidence type="ECO:0000256" key="2">
    <source>
        <dbReference type="ARBA" id="ARBA00022723"/>
    </source>
</evidence>
<feature type="signal peptide" evidence="4">
    <location>
        <begin position="1"/>
        <end position="21"/>
    </location>
</feature>
<name>A0ABX5VKE1_9MICO</name>
<evidence type="ECO:0000256" key="4">
    <source>
        <dbReference type="SAM" id="SignalP"/>
    </source>
</evidence>